<feature type="transmembrane region" description="Helical" evidence="7">
    <location>
        <begin position="178"/>
        <end position="199"/>
    </location>
</feature>
<feature type="transmembrane region" description="Helical" evidence="7">
    <location>
        <begin position="277"/>
        <end position="297"/>
    </location>
</feature>
<evidence type="ECO:0000313" key="10">
    <source>
        <dbReference type="Proteomes" id="UP000011083"/>
    </source>
</evidence>
<dbReference type="OrthoDB" id="534912at2759"/>
<evidence type="ECO:0000256" key="6">
    <source>
        <dbReference type="SAM" id="MobiDB-lite"/>
    </source>
</evidence>
<feature type="transmembrane region" description="Helical" evidence="7">
    <location>
        <begin position="57"/>
        <end position="76"/>
    </location>
</feature>
<evidence type="ECO:0000256" key="5">
    <source>
        <dbReference type="ARBA" id="ARBA00023136"/>
    </source>
</evidence>
<protein>
    <submittedName>
        <fullName evidence="9">Ammonium transporter subfamily protein</fullName>
    </submittedName>
</protein>
<name>L8H5K0_ACACF</name>
<organism evidence="9 10">
    <name type="scientific">Acanthamoeba castellanii (strain ATCC 30010 / Neff)</name>
    <dbReference type="NCBI Taxonomy" id="1257118"/>
    <lineage>
        <taxon>Eukaryota</taxon>
        <taxon>Amoebozoa</taxon>
        <taxon>Discosea</taxon>
        <taxon>Longamoebia</taxon>
        <taxon>Centramoebida</taxon>
        <taxon>Acanthamoebidae</taxon>
        <taxon>Acanthamoeba</taxon>
    </lineage>
</organism>
<dbReference type="PANTHER" id="PTHR11730:SF60">
    <property type="entry name" value="RH50, ISOFORM D"/>
    <property type="match status" value="1"/>
</dbReference>
<dbReference type="OMA" id="LAVFTIQ"/>
<dbReference type="GO" id="GO:0008519">
    <property type="term" value="F:ammonium channel activity"/>
    <property type="evidence" value="ECO:0007669"/>
    <property type="project" value="InterPro"/>
</dbReference>
<feature type="transmembrane region" description="Helical" evidence="7">
    <location>
        <begin position="343"/>
        <end position="361"/>
    </location>
</feature>
<dbReference type="GO" id="GO:0097272">
    <property type="term" value="P:ammonium homeostasis"/>
    <property type="evidence" value="ECO:0007669"/>
    <property type="project" value="TreeGrafter"/>
</dbReference>
<evidence type="ECO:0000256" key="7">
    <source>
        <dbReference type="SAM" id="Phobius"/>
    </source>
</evidence>
<dbReference type="Pfam" id="PF00909">
    <property type="entry name" value="Ammonium_transp"/>
    <property type="match status" value="1"/>
</dbReference>
<dbReference type="EMBL" id="KB007910">
    <property type="protein sequence ID" value="ELR20497.1"/>
    <property type="molecule type" value="Genomic_DNA"/>
</dbReference>
<dbReference type="PRINTS" id="PR00342">
    <property type="entry name" value="RHESUSRHD"/>
</dbReference>
<gene>
    <name evidence="9" type="ORF">ACA1_098420</name>
</gene>
<accession>L8H5K0</accession>
<dbReference type="VEuPathDB" id="AmoebaDB:ACA1_098420"/>
<dbReference type="InterPro" id="IPR002229">
    <property type="entry name" value="RhesusRHD"/>
</dbReference>
<dbReference type="SUPFAM" id="SSF111352">
    <property type="entry name" value="Ammonium transporter"/>
    <property type="match status" value="1"/>
</dbReference>
<dbReference type="InterPro" id="IPR029020">
    <property type="entry name" value="Ammonium/urea_transptr"/>
</dbReference>
<evidence type="ECO:0000256" key="2">
    <source>
        <dbReference type="ARBA" id="ARBA00011036"/>
    </source>
</evidence>
<dbReference type="GeneID" id="14921353"/>
<evidence type="ECO:0000256" key="4">
    <source>
        <dbReference type="ARBA" id="ARBA00022989"/>
    </source>
</evidence>
<dbReference type="RefSeq" id="XP_004343628.1">
    <property type="nucleotide sequence ID" value="XM_004343578.1"/>
</dbReference>
<evidence type="ECO:0000256" key="3">
    <source>
        <dbReference type="ARBA" id="ARBA00022692"/>
    </source>
</evidence>
<feature type="domain" description="Ammonium transporter AmtB-like" evidence="8">
    <location>
        <begin position="53"/>
        <end position="408"/>
    </location>
</feature>
<feature type="transmembrane region" description="Helical" evidence="7">
    <location>
        <begin position="249"/>
        <end position="270"/>
    </location>
</feature>
<feature type="region of interest" description="Disordered" evidence="6">
    <location>
        <begin position="469"/>
        <end position="495"/>
    </location>
</feature>
<keyword evidence="3 7" id="KW-0812">Transmembrane</keyword>
<proteinExistence type="inferred from homology"/>
<dbReference type="Proteomes" id="UP000011083">
    <property type="component" value="Unassembled WGS sequence"/>
</dbReference>
<dbReference type="InterPro" id="IPR024041">
    <property type="entry name" value="NH4_transpt_AmtB-like_dom"/>
</dbReference>
<dbReference type="AlphaFoldDB" id="L8H5K0"/>
<evidence type="ECO:0000256" key="1">
    <source>
        <dbReference type="ARBA" id="ARBA00004141"/>
    </source>
</evidence>
<feature type="transmembrane region" description="Helical" evidence="7">
    <location>
        <begin position="83"/>
        <end position="105"/>
    </location>
</feature>
<feature type="transmembrane region" description="Helical" evidence="7">
    <location>
        <begin position="125"/>
        <end position="144"/>
    </location>
</feature>
<dbReference type="GO" id="GO:0005886">
    <property type="term" value="C:plasma membrane"/>
    <property type="evidence" value="ECO:0007669"/>
    <property type="project" value="InterPro"/>
</dbReference>
<reference evidence="9 10" key="1">
    <citation type="journal article" date="2013" name="Genome Biol.">
        <title>Genome of Acanthamoeba castellanii highlights extensive lateral gene transfer and early evolution of tyrosine kinase signaling.</title>
        <authorList>
            <person name="Clarke M."/>
            <person name="Lohan A.J."/>
            <person name="Liu B."/>
            <person name="Lagkouvardos I."/>
            <person name="Roy S."/>
            <person name="Zafar N."/>
            <person name="Bertelli C."/>
            <person name="Schilde C."/>
            <person name="Kianianmomeni A."/>
            <person name="Burglin T.R."/>
            <person name="Frech C."/>
            <person name="Turcotte B."/>
            <person name="Kopec K.O."/>
            <person name="Synnott J.M."/>
            <person name="Choo C."/>
            <person name="Paponov I."/>
            <person name="Finkler A."/>
            <person name="Soon Heng Tan C."/>
            <person name="Hutchins A.P."/>
            <person name="Weinmeier T."/>
            <person name="Rattei T."/>
            <person name="Chu J.S."/>
            <person name="Gimenez G."/>
            <person name="Irimia M."/>
            <person name="Rigden D.J."/>
            <person name="Fitzpatrick D.A."/>
            <person name="Lorenzo-Morales J."/>
            <person name="Bateman A."/>
            <person name="Chiu C.H."/>
            <person name="Tang P."/>
            <person name="Hegemann P."/>
            <person name="Fromm H."/>
            <person name="Raoult D."/>
            <person name="Greub G."/>
            <person name="Miranda-Saavedra D."/>
            <person name="Chen N."/>
            <person name="Nash P."/>
            <person name="Ginger M.L."/>
            <person name="Horn M."/>
            <person name="Schaap P."/>
            <person name="Caler L."/>
            <person name="Loftus B."/>
        </authorList>
    </citation>
    <scope>NUCLEOTIDE SEQUENCE [LARGE SCALE GENOMIC DNA]</scope>
    <source>
        <strain evidence="9 10">Neff</strain>
    </source>
</reference>
<comment type="subcellular location">
    <subcellularLocation>
        <location evidence="1">Membrane</location>
        <topology evidence="1">Multi-pass membrane protein</topology>
    </subcellularLocation>
</comment>
<comment type="similarity">
    <text evidence="2">Belongs to the ammonium transporter (TC 2.A.49) family. Rh subfamily.</text>
</comment>
<feature type="transmembrane region" description="Helical" evidence="7">
    <location>
        <begin position="303"/>
        <end position="322"/>
    </location>
</feature>
<feature type="compositionally biased region" description="Basic and acidic residues" evidence="6">
    <location>
        <begin position="486"/>
        <end position="495"/>
    </location>
</feature>
<feature type="transmembrane region" description="Helical" evidence="7">
    <location>
        <begin position="18"/>
        <end position="37"/>
    </location>
</feature>
<evidence type="ECO:0000313" key="9">
    <source>
        <dbReference type="EMBL" id="ELR20497.1"/>
    </source>
</evidence>
<keyword evidence="5 7" id="KW-0472">Membrane</keyword>
<dbReference type="PANTHER" id="PTHR11730">
    <property type="entry name" value="AMMONIUM TRANSPORTER"/>
    <property type="match status" value="1"/>
</dbReference>
<sequence length="495" mass="54529">MGEDGHEPASKRVISDNVIFASVVVGLEAFFLIIYAIWFEFVTDPVDAAKEVVFYPFFRDICIMIFFGFGFLMAFLRRAGFTAIGYSFFLAAVVCQYSIVLDHFFFELGDNPTFSHRRHVGVENMLNGLFCSGACLISFGAFIGKISPLQLLVLIIVEPFFYWLNFFIGYIKLEAVDIGGGMFIHTFGCYFGLAACWWLTSKKTHGHPDNCSCYSSDVFSYAGTLFLWMMWPSFNGILGADAQEQNRAFFNTFISLCASTAATFVVSRLVSGHRFDCVHIQNSTLAGGVVMGVAAGLDMHPSAPIGIGFVTGVISVLGYKYLTPFLSRFGIQDICGIHNLHGMPGVLGSMVAMWATLGLSYDSNEYEELFPRGRGQAGIQAAATAISILLGLGSGFFCGFLMWLVGKLNPIKRADLFNDRDNWHLPSDYEYVVVKDEDDNNVEMEDMNGVSGSHIRALKNKQVGKVVPAEDGKAPKYSRTGTVMVDGRDSDSDSD</sequence>
<evidence type="ECO:0000259" key="8">
    <source>
        <dbReference type="Pfam" id="PF00909"/>
    </source>
</evidence>
<keyword evidence="10" id="KW-1185">Reference proteome</keyword>
<dbReference type="Gene3D" id="1.10.3430.10">
    <property type="entry name" value="Ammonium transporter AmtB like domains"/>
    <property type="match status" value="1"/>
</dbReference>
<keyword evidence="4 7" id="KW-1133">Transmembrane helix</keyword>
<feature type="transmembrane region" description="Helical" evidence="7">
    <location>
        <begin position="151"/>
        <end position="172"/>
    </location>
</feature>
<feature type="transmembrane region" description="Helical" evidence="7">
    <location>
        <begin position="381"/>
        <end position="405"/>
    </location>
</feature>
<feature type="transmembrane region" description="Helical" evidence="7">
    <location>
        <begin position="211"/>
        <end position="229"/>
    </location>
</feature>
<dbReference type="KEGG" id="acan:ACA1_098420"/>